<dbReference type="SMR" id="A2FSF1"/>
<dbReference type="Gene3D" id="3.30.40.10">
    <property type="entry name" value="Zinc/RING finger domain, C3HC4 (zinc finger)"/>
    <property type="match status" value="1"/>
</dbReference>
<feature type="region of interest" description="Disordered" evidence="1">
    <location>
        <begin position="319"/>
        <end position="364"/>
    </location>
</feature>
<protein>
    <submittedName>
        <fullName evidence="2">MIZ zinc finger family protein</fullName>
    </submittedName>
</protein>
<dbReference type="GO" id="GO:0061665">
    <property type="term" value="F:SUMO ligase activity"/>
    <property type="evidence" value="ECO:0000318"/>
    <property type="project" value="GO_Central"/>
</dbReference>
<feature type="compositionally biased region" description="Polar residues" evidence="1">
    <location>
        <begin position="30"/>
        <end position="39"/>
    </location>
</feature>
<keyword evidence="3" id="KW-1185">Reference proteome</keyword>
<evidence type="ECO:0000256" key="1">
    <source>
        <dbReference type="SAM" id="MobiDB-lite"/>
    </source>
</evidence>
<accession>A2FSF1</accession>
<dbReference type="VEuPathDB" id="TrichDB:TVAGG3_0157810"/>
<dbReference type="KEGG" id="tva:4749889"/>
<dbReference type="InterPro" id="IPR013083">
    <property type="entry name" value="Znf_RING/FYVE/PHD"/>
</dbReference>
<dbReference type="VEuPathDB" id="TrichDB:TVAG_386540"/>
<reference evidence="2" key="1">
    <citation type="submission" date="2006-10" db="EMBL/GenBank/DDBJ databases">
        <authorList>
            <person name="Amadeo P."/>
            <person name="Zhao Q."/>
            <person name="Wortman J."/>
            <person name="Fraser-Liggett C."/>
            <person name="Carlton J."/>
        </authorList>
    </citation>
    <scope>NUCLEOTIDE SEQUENCE</scope>
    <source>
        <strain evidence="2">G3</strain>
    </source>
</reference>
<gene>
    <name evidence="2" type="ORF">TVAG_386540</name>
</gene>
<proteinExistence type="predicted"/>
<dbReference type="RefSeq" id="XP_001305110.1">
    <property type="nucleotide sequence ID" value="XM_001305109.1"/>
</dbReference>
<evidence type="ECO:0000313" key="3">
    <source>
        <dbReference type="Proteomes" id="UP000001542"/>
    </source>
</evidence>
<dbReference type="OrthoDB" id="10536034at2759"/>
<feature type="region of interest" description="Disordered" evidence="1">
    <location>
        <begin position="1"/>
        <end position="39"/>
    </location>
</feature>
<dbReference type="EMBL" id="DS113984">
    <property type="protein sequence ID" value="EAX92180.1"/>
    <property type="molecule type" value="Genomic_DNA"/>
</dbReference>
<feature type="compositionally biased region" description="Low complexity" evidence="1">
    <location>
        <begin position="319"/>
        <end position="358"/>
    </location>
</feature>
<sequence>MYQNAQYGDGFDFQDYPEQQQPQNTEEEGSQQPPASGSVLSQEDFDSLIKTVQLLRISQLRYIVQKFAIPASGNKTKLLGLVIQIFHNLRYDPVLVQIYQEINNLLAQQDAPFSSPSLTSSSIELSQPNPEYIPSFNLCIIINFEASVFGPLLAKPGRSANKFRFTTPPAVRPTIVTFLFYNGNPQPFSIQFELNGIPFEISKDDSQPAPIDVTAVLSQPGIENVLDIKAVNCAVPIMIQLFQYEYVGLRACIHQICGNIDISKEQPMVKTNTCAHHNGFSLVQYLSSALSTGHWFCPVCGADASLQNLIVLQSVPVPNSPPQQQASQQLTPPQQQPVQQANQQQAPVQPQMQQVMMSPQPPAIPSESIFGIQTGDFFQASLIDQMDWDSF</sequence>
<dbReference type="GO" id="GO:0016925">
    <property type="term" value="P:protein sumoylation"/>
    <property type="evidence" value="ECO:0000318"/>
    <property type="project" value="GO_Central"/>
</dbReference>
<reference evidence="2" key="2">
    <citation type="journal article" date="2007" name="Science">
        <title>Draft genome sequence of the sexually transmitted pathogen Trichomonas vaginalis.</title>
        <authorList>
            <person name="Carlton J.M."/>
            <person name="Hirt R.P."/>
            <person name="Silva J.C."/>
            <person name="Delcher A.L."/>
            <person name="Schatz M."/>
            <person name="Zhao Q."/>
            <person name="Wortman J.R."/>
            <person name="Bidwell S.L."/>
            <person name="Alsmark U.C.M."/>
            <person name="Besteiro S."/>
            <person name="Sicheritz-Ponten T."/>
            <person name="Noel C.J."/>
            <person name="Dacks J.B."/>
            <person name="Foster P.G."/>
            <person name="Simillion C."/>
            <person name="Van de Peer Y."/>
            <person name="Miranda-Saavedra D."/>
            <person name="Barton G.J."/>
            <person name="Westrop G.D."/>
            <person name="Mueller S."/>
            <person name="Dessi D."/>
            <person name="Fiori P.L."/>
            <person name="Ren Q."/>
            <person name="Paulsen I."/>
            <person name="Zhang H."/>
            <person name="Bastida-Corcuera F.D."/>
            <person name="Simoes-Barbosa A."/>
            <person name="Brown M.T."/>
            <person name="Hayes R.D."/>
            <person name="Mukherjee M."/>
            <person name="Okumura C.Y."/>
            <person name="Schneider R."/>
            <person name="Smith A.J."/>
            <person name="Vanacova S."/>
            <person name="Villalvazo M."/>
            <person name="Haas B.J."/>
            <person name="Pertea M."/>
            <person name="Feldblyum T.V."/>
            <person name="Utterback T.R."/>
            <person name="Shu C.L."/>
            <person name="Osoegawa K."/>
            <person name="de Jong P.J."/>
            <person name="Hrdy I."/>
            <person name="Horvathova L."/>
            <person name="Zubacova Z."/>
            <person name="Dolezal P."/>
            <person name="Malik S.B."/>
            <person name="Logsdon J.M. Jr."/>
            <person name="Henze K."/>
            <person name="Gupta A."/>
            <person name="Wang C.C."/>
            <person name="Dunne R.L."/>
            <person name="Upcroft J.A."/>
            <person name="Upcroft P."/>
            <person name="White O."/>
            <person name="Salzberg S.L."/>
            <person name="Tang P."/>
            <person name="Chiu C.-H."/>
            <person name="Lee Y.-S."/>
            <person name="Embley T.M."/>
            <person name="Coombs G.H."/>
            <person name="Mottram J.C."/>
            <person name="Tachezy J."/>
            <person name="Fraser-Liggett C.M."/>
            <person name="Johnson P.J."/>
        </authorList>
    </citation>
    <scope>NUCLEOTIDE SEQUENCE [LARGE SCALE GENOMIC DNA]</scope>
    <source>
        <strain evidence="2">G3</strain>
    </source>
</reference>
<dbReference type="InParanoid" id="A2FSF1"/>
<dbReference type="Proteomes" id="UP000001542">
    <property type="component" value="Unassembled WGS sequence"/>
</dbReference>
<dbReference type="GO" id="GO:0000785">
    <property type="term" value="C:chromatin"/>
    <property type="evidence" value="ECO:0000318"/>
    <property type="project" value="GO_Central"/>
</dbReference>
<dbReference type="AlphaFoldDB" id="A2FSF1"/>
<evidence type="ECO:0000313" key="2">
    <source>
        <dbReference type="EMBL" id="EAX92180.1"/>
    </source>
</evidence>
<organism evidence="2 3">
    <name type="scientific">Trichomonas vaginalis (strain ATCC PRA-98 / G3)</name>
    <dbReference type="NCBI Taxonomy" id="412133"/>
    <lineage>
        <taxon>Eukaryota</taxon>
        <taxon>Metamonada</taxon>
        <taxon>Parabasalia</taxon>
        <taxon>Trichomonadida</taxon>
        <taxon>Trichomonadidae</taxon>
        <taxon>Trichomonas</taxon>
    </lineage>
</organism>
<name>A2FSF1_TRIV3</name>